<feature type="non-terminal residue" evidence="1">
    <location>
        <position position="1"/>
    </location>
</feature>
<gene>
    <name evidence="1" type="ORF">CM83_104293</name>
</gene>
<keyword evidence="1" id="KW-0808">Transferase</keyword>
<sequence>RDIDQAVTTLQNNIKFASLIAQKPSTTPRFSDLPHVIENLVDQKRGARKLWQTTNLRAHKTQYNRSSEQLKLALQKQEGLRKEQEMLTLDNRDCSLWQKTK</sequence>
<reference evidence="1" key="2">
    <citation type="submission" date="2014-07" db="EMBL/GenBank/DDBJ databases">
        <authorList>
            <person name="Hull J."/>
        </authorList>
    </citation>
    <scope>NUCLEOTIDE SEQUENCE</scope>
</reference>
<evidence type="ECO:0000313" key="1">
    <source>
        <dbReference type="EMBL" id="JAG28834.1"/>
    </source>
</evidence>
<dbReference type="GO" id="GO:0003964">
    <property type="term" value="F:RNA-directed DNA polymerase activity"/>
    <property type="evidence" value="ECO:0007669"/>
    <property type="project" value="UniProtKB-KW"/>
</dbReference>
<reference evidence="1" key="1">
    <citation type="journal article" date="2014" name="PLoS ONE">
        <title>Transcriptome-Based Identification of ABC Transporters in the Western Tarnished Plant Bug Lygus hesperus.</title>
        <authorList>
            <person name="Hull J.J."/>
            <person name="Chaney K."/>
            <person name="Geib S.M."/>
            <person name="Fabrick J.A."/>
            <person name="Brent C.S."/>
            <person name="Walsh D."/>
            <person name="Lavine L.C."/>
        </authorList>
    </citation>
    <scope>NUCLEOTIDE SEQUENCE</scope>
</reference>
<feature type="non-terminal residue" evidence="1">
    <location>
        <position position="101"/>
    </location>
</feature>
<dbReference type="EMBL" id="GBHO01014770">
    <property type="protein sequence ID" value="JAG28834.1"/>
    <property type="molecule type" value="Transcribed_RNA"/>
</dbReference>
<dbReference type="AlphaFoldDB" id="A0A0A9Y9G1"/>
<name>A0A0A9Y9G1_LYGHE</name>
<protein>
    <submittedName>
        <fullName evidence="1">Putative RNA-directed DNA polymerase from transposon X-element</fullName>
    </submittedName>
</protein>
<accession>A0A0A9Y9G1</accession>
<proteinExistence type="predicted"/>
<organism evidence="1">
    <name type="scientific">Lygus hesperus</name>
    <name type="common">Western plant bug</name>
    <dbReference type="NCBI Taxonomy" id="30085"/>
    <lineage>
        <taxon>Eukaryota</taxon>
        <taxon>Metazoa</taxon>
        <taxon>Ecdysozoa</taxon>
        <taxon>Arthropoda</taxon>
        <taxon>Hexapoda</taxon>
        <taxon>Insecta</taxon>
        <taxon>Pterygota</taxon>
        <taxon>Neoptera</taxon>
        <taxon>Paraneoptera</taxon>
        <taxon>Hemiptera</taxon>
        <taxon>Heteroptera</taxon>
        <taxon>Panheteroptera</taxon>
        <taxon>Cimicomorpha</taxon>
        <taxon>Miridae</taxon>
        <taxon>Mirini</taxon>
        <taxon>Lygus</taxon>
    </lineage>
</organism>
<keyword evidence="1" id="KW-0695">RNA-directed DNA polymerase</keyword>
<keyword evidence="1" id="KW-0548">Nucleotidyltransferase</keyword>